<keyword evidence="3" id="KW-1185">Reference proteome</keyword>
<evidence type="ECO:0000256" key="1">
    <source>
        <dbReference type="SAM" id="SignalP"/>
    </source>
</evidence>
<protein>
    <submittedName>
        <fullName evidence="2">Uncharacterized protein</fullName>
    </submittedName>
</protein>
<name>A0A517Q7Z7_9PLAN</name>
<dbReference type="RefSeq" id="WP_145450459.1">
    <property type="nucleotide sequence ID" value="NZ_CP037421.1"/>
</dbReference>
<feature type="chain" id="PRO_5021825602" evidence="1">
    <location>
        <begin position="19"/>
        <end position="259"/>
    </location>
</feature>
<keyword evidence="1" id="KW-0732">Signal</keyword>
<dbReference type="AlphaFoldDB" id="A0A517Q7Z7"/>
<dbReference type="EMBL" id="CP037421">
    <property type="protein sequence ID" value="QDT27754.1"/>
    <property type="molecule type" value="Genomic_DNA"/>
</dbReference>
<evidence type="ECO:0000313" key="3">
    <source>
        <dbReference type="Proteomes" id="UP000315647"/>
    </source>
</evidence>
<dbReference type="Proteomes" id="UP000315647">
    <property type="component" value="Chromosome"/>
</dbReference>
<organism evidence="2 3">
    <name type="scientific">Gimesia panareensis</name>
    <dbReference type="NCBI Taxonomy" id="2527978"/>
    <lineage>
        <taxon>Bacteria</taxon>
        <taxon>Pseudomonadati</taxon>
        <taxon>Planctomycetota</taxon>
        <taxon>Planctomycetia</taxon>
        <taxon>Planctomycetales</taxon>
        <taxon>Planctomycetaceae</taxon>
        <taxon>Gimesia</taxon>
    </lineage>
</organism>
<evidence type="ECO:0000313" key="2">
    <source>
        <dbReference type="EMBL" id="QDT27754.1"/>
    </source>
</evidence>
<proteinExistence type="predicted"/>
<accession>A0A517Q7Z7</accession>
<reference evidence="2 3" key="1">
    <citation type="submission" date="2019-03" db="EMBL/GenBank/DDBJ databases">
        <title>Deep-cultivation of Planctomycetes and their phenomic and genomic characterization uncovers novel biology.</title>
        <authorList>
            <person name="Wiegand S."/>
            <person name="Jogler M."/>
            <person name="Boedeker C."/>
            <person name="Pinto D."/>
            <person name="Vollmers J."/>
            <person name="Rivas-Marin E."/>
            <person name="Kohn T."/>
            <person name="Peeters S.H."/>
            <person name="Heuer A."/>
            <person name="Rast P."/>
            <person name="Oberbeckmann S."/>
            <person name="Bunk B."/>
            <person name="Jeske O."/>
            <person name="Meyerdierks A."/>
            <person name="Storesund J.E."/>
            <person name="Kallscheuer N."/>
            <person name="Luecker S."/>
            <person name="Lage O.M."/>
            <person name="Pohl T."/>
            <person name="Merkel B.J."/>
            <person name="Hornburger P."/>
            <person name="Mueller R.-W."/>
            <person name="Bruemmer F."/>
            <person name="Labrenz M."/>
            <person name="Spormann A.M."/>
            <person name="Op den Camp H."/>
            <person name="Overmann J."/>
            <person name="Amann R."/>
            <person name="Jetten M.S.M."/>
            <person name="Mascher T."/>
            <person name="Medema M.H."/>
            <person name="Devos D.P."/>
            <person name="Kaster A.-K."/>
            <person name="Ovreas L."/>
            <person name="Rohde M."/>
            <person name="Galperin M.Y."/>
            <person name="Jogler C."/>
        </authorList>
    </citation>
    <scope>NUCLEOTIDE SEQUENCE [LARGE SCALE GENOMIC DNA]</scope>
    <source>
        <strain evidence="2 3">Enr10</strain>
    </source>
</reference>
<sequence length="259" mass="29880" precursor="true">MKSCLFALLCLIPLPAFTEDWQPPEDPDPQAILNSIRNDVQAKEYETALAKHVWFYENALKYQPGLSGVRLSFALSYWKNLSEVYPPALKKLKETRDEASRHVLDGKNIWQSFQDLAALNRTLDEDTRTKDTFLLLHQQQPPMAKKVFLLAEPALLKAREYQVCGQYLEPEKSYRMMIQSRQVNQRLAKNPRIGPRILEFSDKKFTNDTTILVALLVVNDRAEEARTIADQARQEWKNAEFHKALDSALTGEVPTSWPY</sequence>
<gene>
    <name evidence="2" type="ORF">Enr10x_30840</name>
</gene>
<feature type="signal peptide" evidence="1">
    <location>
        <begin position="1"/>
        <end position="18"/>
    </location>
</feature>